<comment type="caution">
    <text evidence="1">The sequence shown here is derived from an EMBL/GenBank/DDBJ whole genome shotgun (WGS) entry which is preliminary data.</text>
</comment>
<dbReference type="AlphaFoldDB" id="A0A8S3CZU1"/>
<evidence type="ECO:0000313" key="1">
    <source>
        <dbReference type="EMBL" id="CAF4970540.1"/>
    </source>
</evidence>
<evidence type="ECO:0000313" key="2">
    <source>
        <dbReference type="Proteomes" id="UP000681720"/>
    </source>
</evidence>
<dbReference type="EMBL" id="CAJOBJ010196602">
    <property type="protein sequence ID" value="CAF4970540.1"/>
    <property type="molecule type" value="Genomic_DNA"/>
</dbReference>
<accession>A0A8S3CZU1</accession>
<reference evidence="1" key="1">
    <citation type="submission" date="2021-02" db="EMBL/GenBank/DDBJ databases">
        <authorList>
            <person name="Nowell W R."/>
        </authorList>
    </citation>
    <scope>NUCLEOTIDE SEQUENCE</scope>
</reference>
<name>A0A8S3CZU1_9BILA</name>
<organism evidence="1 2">
    <name type="scientific">Rotaria magnacalcarata</name>
    <dbReference type="NCBI Taxonomy" id="392030"/>
    <lineage>
        <taxon>Eukaryota</taxon>
        <taxon>Metazoa</taxon>
        <taxon>Spiralia</taxon>
        <taxon>Gnathifera</taxon>
        <taxon>Rotifera</taxon>
        <taxon>Eurotatoria</taxon>
        <taxon>Bdelloidea</taxon>
        <taxon>Philodinida</taxon>
        <taxon>Philodinidae</taxon>
        <taxon>Rotaria</taxon>
    </lineage>
</organism>
<dbReference type="Proteomes" id="UP000681720">
    <property type="component" value="Unassembled WGS sequence"/>
</dbReference>
<protein>
    <submittedName>
        <fullName evidence="1">Uncharacterized protein</fullName>
    </submittedName>
</protein>
<gene>
    <name evidence="1" type="ORF">GIL414_LOCUS55398</name>
</gene>
<proteinExistence type="predicted"/>
<feature type="non-terminal residue" evidence="1">
    <location>
        <position position="53"/>
    </location>
</feature>
<sequence length="53" mass="6090">MSNPTFEYESIHLAGSIGLLTGSRKGYFSLTINERDKNNKHWWINALMAILHL</sequence>